<organism evidence="2 3">
    <name type="scientific">Trypanosoma brucei gambiense (strain MHOM/CI/86/DAL972)</name>
    <dbReference type="NCBI Taxonomy" id="679716"/>
    <lineage>
        <taxon>Eukaryota</taxon>
        <taxon>Discoba</taxon>
        <taxon>Euglenozoa</taxon>
        <taxon>Kinetoplastea</taxon>
        <taxon>Metakinetoplastina</taxon>
        <taxon>Trypanosomatida</taxon>
        <taxon>Trypanosomatidae</taxon>
        <taxon>Trypanosoma</taxon>
    </lineage>
</organism>
<evidence type="ECO:0000256" key="1">
    <source>
        <dbReference type="SAM" id="Phobius"/>
    </source>
</evidence>
<gene>
    <name evidence="2" type="ORF">TbgDal_VII4340</name>
</gene>
<keyword evidence="1" id="KW-0472">Membrane</keyword>
<sequence>MLWLKLRVAGGRRRVRRVSSGGSSFPFPLLVLFCHSALALQQRQNQKQRHTNKSRPSILCGRQIWERRALRLGFLRSIGPVSLMQLLVVAVALLRSGSLAPTKDLSERLGMKESFTVLDFGEPAKAPLFFGVTKEQLWRHVRTRRCRMCRHRPKVTPDKAPRRQLVFQSPVVLWGYVCLVACLRGGGGVNLVYEWLWGLRGYC</sequence>
<dbReference type="EMBL" id="FN554970">
    <property type="protein sequence ID" value="CBH12506.1"/>
    <property type="molecule type" value="Genomic_DNA"/>
</dbReference>
<keyword evidence="1" id="KW-1133">Transmembrane helix</keyword>
<name>C9ZSX1_TRYB9</name>
<accession>C9ZSX1</accession>
<reference evidence="3" key="1">
    <citation type="journal article" date="2010" name="PLoS Negl. Trop. Dis.">
        <title>The genome sequence of Trypanosoma brucei gambiense, causative agent of chronic human african trypanosomiasis.</title>
        <authorList>
            <person name="Jackson A.P."/>
            <person name="Sanders M."/>
            <person name="Berry A."/>
            <person name="McQuillan J."/>
            <person name="Aslett M.A."/>
            <person name="Quail M.A."/>
            <person name="Chukualim B."/>
            <person name="Capewell P."/>
            <person name="MacLeod A."/>
            <person name="Melville S.E."/>
            <person name="Gibson W."/>
            <person name="Barry J.D."/>
            <person name="Berriman M."/>
            <person name="Hertz-Fowler C."/>
        </authorList>
    </citation>
    <scope>NUCLEOTIDE SEQUENCE [LARGE SCALE GENOMIC DNA]</scope>
    <source>
        <strain evidence="3">MHOM/CI/86/DAL972</strain>
    </source>
</reference>
<dbReference type="VEuPathDB" id="TriTrypDB:Tbg972.7.4340"/>
<evidence type="ECO:0000313" key="3">
    <source>
        <dbReference type="Proteomes" id="UP000002316"/>
    </source>
</evidence>
<feature type="transmembrane region" description="Helical" evidence="1">
    <location>
        <begin position="74"/>
        <end position="94"/>
    </location>
</feature>
<dbReference type="KEGG" id="tbg:TbgDal_VII4340"/>
<proteinExistence type="predicted"/>
<feature type="transmembrane region" description="Helical" evidence="1">
    <location>
        <begin position="171"/>
        <end position="193"/>
    </location>
</feature>
<keyword evidence="1" id="KW-0812">Transmembrane</keyword>
<evidence type="ECO:0000313" key="2">
    <source>
        <dbReference type="EMBL" id="CBH12506.1"/>
    </source>
</evidence>
<dbReference type="Proteomes" id="UP000002316">
    <property type="component" value="Chromosome 7"/>
</dbReference>
<dbReference type="GeneID" id="23862646"/>
<protein>
    <submittedName>
        <fullName evidence="2">Uncharacterized protein</fullName>
    </submittedName>
</protein>
<dbReference type="RefSeq" id="XP_011774786.1">
    <property type="nucleotide sequence ID" value="XM_011776484.1"/>
</dbReference>
<dbReference type="AlphaFoldDB" id="C9ZSX1"/>